<evidence type="ECO:0000256" key="2">
    <source>
        <dbReference type="ARBA" id="ARBA00023004"/>
    </source>
</evidence>
<comment type="caution">
    <text evidence="4">The sequence shown here is derived from an EMBL/GenBank/DDBJ whole genome shotgun (WGS) entry which is preliminary data.</text>
</comment>
<keyword evidence="2" id="KW-0408">Iron</keyword>
<evidence type="ECO:0000259" key="3">
    <source>
        <dbReference type="Pfam" id="PF06155"/>
    </source>
</evidence>
<dbReference type="EMBL" id="VXRG01000071">
    <property type="protein sequence ID" value="MXY93482.1"/>
    <property type="molecule type" value="Genomic_DNA"/>
</dbReference>
<dbReference type="InterPro" id="IPR010376">
    <property type="entry name" value="GBBH-like_N"/>
</dbReference>
<organism evidence="4">
    <name type="scientific">Caldilineaceae bacterium SB0664_bin_27</name>
    <dbReference type="NCBI Taxonomy" id="2605260"/>
    <lineage>
        <taxon>Bacteria</taxon>
        <taxon>Bacillati</taxon>
        <taxon>Chloroflexota</taxon>
        <taxon>Caldilineae</taxon>
        <taxon>Caldilineales</taxon>
        <taxon>Caldilineaceae</taxon>
    </lineage>
</organism>
<dbReference type="Pfam" id="PF06155">
    <property type="entry name" value="GBBH-like_N"/>
    <property type="match status" value="1"/>
</dbReference>
<sequence>MRLAQTRFACQPTDLTVDRSAGILSIEWADGHRSAYRLAWMRSVCPCASCREERRQAEEDPLRLAVGPPPDPQVGSAELVGNYAIRFTWADGHGNGIYGFSSLRASCPCSTCNQGEPGDLLGS</sequence>
<evidence type="ECO:0000313" key="4">
    <source>
        <dbReference type="EMBL" id="MXY93482.1"/>
    </source>
</evidence>
<dbReference type="InterPro" id="IPR038492">
    <property type="entry name" value="GBBH-like_N_sf"/>
</dbReference>
<proteinExistence type="predicted"/>
<accession>A0A6B0YUU0</accession>
<dbReference type="Gene3D" id="3.30.2020.30">
    <property type="match status" value="1"/>
</dbReference>
<gene>
    <name evidence="4" type="ORF">F4Y42_08545</name>
</gene>
<keyword evidence="1" id="KW-0479">Metal-binding</keyword>
<reference evidence="4" key="1">
    <citation type="submission" date="2019-09" db="EMBL/GenBank/DDBJ databases">
        <title>Characterisation of the sponge microbiome using genome-centric metagenomics.</title>
        <authorList>
            <person name="Engelberts J.P."/>
            <person name="Robbins S.J."/>
            <person name="De Goeij J.M."/>
            <person name="Aranda M."/>
            <person name="Bell S.C."/>
            <person name="Webster N.S."/>
        </authorList>
    </citation>
    <scope>NUCLEOTIDE SEQUENCE</scope>
    <source>
        <strain evidence="4">SB0664_bin_27</strain>
    </source>
</reference>
<feature type="domain" description="Gamma-butyrobetaine hydroxylase-like N-terminal" evidence="3">
    <location>
        <begin position="17"/>
        <end position="104"/>
    </location>
</feature>
<evidence type="ECO:0000256" key="1">
    <source>
        <dbReference type="ARBA" id="ARBA00022723"/>
    </source>
</evidence>
<name>A0A6B0YUU0_9CHLR</name>
<protein>
    <submittedName>
        <fullName evidence="4">DUF971 domain-containing protein</fullName>
    </submittedName>
</protein>
<dbReference type="GO" id="GO:0046872">
    <property type="term" value="F:metal ion binding"/>
    <property type="evidence" value="ECO:0007669"/>
    <property type="project" value="UniProtKB-KW"/>
</dbReference>
<dbReference type="PANTHER" id="PTHR35303">
    <property type="entry name" value="OS02G0197800 PROTEIN"/>
    <property type="match status" value="1"/>
</dbReference>
<dbReference type="AlphaFoldDB" id="A0A6B0YUU0"/>